<dbReference type="OrthoDB" id="140855at2"/>
<evidence type="ECO:0000313" key="4">
    <source>
        <dbReference type="EMBL" id="GCE21328.1"/>
    </source>
</evidence>
<name>A0A402AQ82_9CHLR</name>
<dbReference type="Proteomes" id="UP000287188">
    <property type="component" value="Unassembled WGS sequence"/>
</dbReference>
<gene>
    <name evidence="4" type="ORF">KDK_51280</name>
</gene>
<dbReference type="InterPro" id="IPR002213">
    <property type="entry name" value="UDP_glucos_trans"/>
</dbReference>
<dbReference type="RefSeq" id="WP_126552926.1">
    <property type="nucleotide sequence ID" value="NZ_BIFS01000001.1"/>
</dbReference>
<dbReference type="CDD" id="cd03784">
    <property type="entry name" value="GT1_Gtf-like"/>
    <property type="match status" value="1"/>
</dbReference>
<dbReference type="PANTHER" id="PTHR48050:SF13">
    <property type="entry name" value="STEROL 3-BETA-GLUCOSYLTRANSFERASE UGT80A2"/>
    <property type="match status" value="1"/>
</dbReference>
<accession>A0A402AQ82</accession>
<feature type="domain" description="Erythromycin biosynthesis protein CIII-like C-terminal" evidence="3">
    <location>
        <begin position="288"/>
        <end position="390"/>
    </location>
</feature>
<sequence length="420" mass="45813">MTKYAFLNAPAYGHVNPTLAVAQELVARGDQVIYYLTDEFQASIERTGASFRRFETPKLQPPQGAIRPQGVNISHLMGMLLRMSTVILPQVVDSLREEQPDCIIYDFMCPAGYLAAQILHVPAILLRPSYVPNAAMMGRGPFGQGQSPMGAFAQGQPAQGQSPMGGDVAALQEQLDTLCASYGIPGIRPIDIWTHNEELNICFIPRAFQPGGDTFDERFVFVGPSILLRQDAPAFELKRSSEEEPTLFISLGTVMNNQPDFFRTCFEAFANQPWHVVMAHGTRIDIAALGPVPANFQVAPYLPQLEVLQQSSAFITHGGMNSTMEGLYYGVPLIVVPQQPEQGITAQRVSELGLGTMLKSDQISVTALQQAVERVHSDPTIHANVQAMQQTVRNSGGYRQAADAITSFAATHPRNTGTLA</sequence>
<reference evidence="5" key="1">
    <citation type="submission" date="2018-12" db="EMBL/GenBank/DDBJ databases">
        <title>Tengunoibacter tsumagoiensis gen. nov., sp. nov., Dictyobacter kobayashii sp. nov., D. alpinus sp. nov., and D. joshuensis sp. nov. and description of Dictyobacteraceae fam. nov. within the order Ktedonobacterales isolated from Tengu-no-mugimeshi.</title>
        <authorList>
            <person name="Wang C.M."/>
            <person name="Zheng Y."/>
            <person name="Sakai Y."/>
            <person name="Toyoda A."/>
            <person name="Minakuchi Y."/>
            <person name="Abe K."/>
            <person name="Yokota A."/>
            <person name="Yabe S."/>
        </authorList>
    </citation>
    <scope>NUCLEOTIDE SEQUENCE [LARGE SCALE GENOMIC DNA]</scope>
    <source>
        <strain evidence="5">Uno11</strain>
    </source>
</reference>
<keyword evidence="2 4" id="KW-0808">Transferase</keyword>
<dbReference type="InterPro" id="IPR006326">
    <property type="entry name" value="UDPGT_MGT-like"/>
</dbReference>
<organism evidence="4 5">
    <name type="scientific">Dictyobacter kobayashii</name>
    <dbReference type="NCBI Taxonomy" id="2014872"/>
    <lineage>
        <taxon>Bacteria</taxon>
        <taxon>Bacillati</taxon>
        <taxon>Chloroflexota</taxon>
        <taxon>Ktedonobacteria</taxon>
        <taxon>Ktedonobacterales</taxon>
        <taxon>Dictyobacteraceae</taxon>
        <taxon>Dictyobacter</taxon>
    </lineage>
</organism>
<dbReference type="InterPro" id="IPR010610">
    <property type="entry name" value="EryCIII-like_C"/>
</dbReference>
<dbReference type="GO" id="GO:0016758">
    <property type="term" value="F:hexosyltransferase activity"/>
    <property type="evidence" value="ECO:0007669"/>
    <property type="project" value="InterPro"/>
</dbReference>
<dbReference type="AlphaFoldDB" id="A0A402AQ82"/>
<dbReference type="Gene3D" id="3.40.50.2000">
    <property type="entry name" value="Glycogen Phosphorylase B"/>
    <property type="match status" value="2"/>
</dbReference>
<evidence type="ECO:0000256" key="2">
    <source>
        <dbReference type="ARBA" id="ARBA00022679"/>
    </source>
</evidence>
<comment type="similarity">
    <text evidence="1">Belongs to the UDP-glycosyltransferase family.</text>
</comment>
<evidence type="ECO:0000259" key="3">
    <source>
        <dbReference type="Pfam" id="PF06722"/>
    </source>
</evidence>
<evidence type="ECO:0000256" key="1">
    <source>
        <dbReference type="ARBA" id="ARBA00009995"/>
    </source>
</evidence>
<proteinExistence type="inferred from homology"/>
<dbReference type="FunFam" id="3.40.50.2000:FF:000072">
    <property type="entry name" value="Glycosyl transferase"/>
    <property type="match status" value="1"/>
</dbReference>
<dbReference type="PANTHER" id="PTHR48050">
    <property type="entry name" value="STEROL 3-BETA-GLUCOSYLTRANSFERASE"/>
    <property type="match status" value="1"/>
</dbReference>
<keyword evidence="5" id="KW-1185">Reference proteome</keyword>
<dbReference type="NCBIfam" id="TIGR01426">
    <property type="entry name" value="MGT"/>
    <property type="match status" value="1"/>
</dbReference>
<dbReference type="GO" id="GO:0008194">
    <property type="term" value="F:UDP-glycosyltransferase activity"/>
    <property type="evidence" value="ECO:0007669"/>
    <property type="project" value="InterPro"/>
</dbReference>
<dbReference type="EMBL" id="BIFS01000001">
    <property type="protein sequence ID" value="GCE21328.1"/>
    <property type="molecule type" value="Genomic_DNA"/>
</dbReference>
<dbReference type="InterPro" id="IPR050426">
    <property type="entry name" value="Glycosyltransferase_28"/>
</dbReference>
<evidence type="ECO:0000313" key="5">
    <source>
        <dbReference type="Proteomes" id="UP000287188"/>
    </source>
</evidence>
<comment type="caution">
    <text evidence="4">The sequence shown here is derived from an EMBL/GenBank/DDBJ whole genome shotgun (WGS) entry which is preliminary data.</text>
</comment>
<dbReference type="Pfam" id="PF06722">
    <property type="entry name" value="EryCIII-like_C"/>
    <property type="match status" value="1"/>
</dbReference>
<dbReference type="GO" id="GO:0017000">
    <property type="term" value="P:antibiotic biosynthetic process"/>
    <property type="evidence" value="ECO:0007669"/>
    <property type="project" value="UniProtKB-ARBA"/>
</dbReference>
<dbReference type="SUPFAM" id="SSF53756">
    <property type="entry name" value="UDP-Glycosyltransferase/glycogen phosphorylase"/>
    <property type="match status" value="1"/>
</dbReference>
<protein>
    <submittedName>
        <fullName evidence="4">Glycosyl transferase family 1</fullName>
    </submittedName>
</protein>